<evidence type="ECO:0000256" key="1">
    <source>
        <dbReference type="SAM" id="Phobius"/>
    </source>
</evidence>
<dbReference type="Proteomes" id="UP001195483">
    <property type="component" value="Unassembled WGS sequence"/>
</dbReference>
<feature type="transmembrane region" description="Helical" evidence="1">
    <location>
        <begin position="94"/>
        <end position="119"/>
    </location>
</feature>
<sequence length="125" mass="13326">MEQSHNLIHIPPLILEAAILLVTYRVGPATHVEDMAIPTTGAILIRTTDGIIVVIQNARMTMTMACVVKVASLGHSVVILVRKLPAETLAFLRMHVAATAVITIGAILKLAGIIAVIQIPHVMVV</sequence>
<gene>
    <name evidence="2" type="ORF">CHS0354_007137</name>
</gene>
<reference evidence="2" key="3">
    <citation type="submission" date="2023-05" db="EMBL/GenBank/DDBJ databases">
        <authorList>
            <person name="Smith C.H."/>
        </authorList>
    </citation>
    <scope>NUCLEOTIDE SEQUENCE</scope>
    <source>
        <strain evidence="2">CHS0354</strain>
        <tissue evidence="2">Mantle</tissue>
    </source>
</reference>
<name>A0AAE0SMK8_9BIVA</name>
<organism evidence="2 3">
    <name type="scientific">Potamilus streckersoni</name>
    <dbReference type="NCBI Taxonomy" id="2493646"/>
    <lineage>
        <taxon>Eukaryota</taxon>
        <taxon>Metazoa</taxon>
        <taxon>Spiralia</taxon>
        <taxon>Lophotrochozoa</taxon>
        <taxon>Mollusca</taxon>
        <taxon>Bivalvia</taxon>
        <taxon>Autobranchia</taxon>
        <taxon>Heteroconchia</taxon>
        <taxon>Palaeoheterodonta</taxon>
        <taxon>Unionida</taxon>
        <taxon>Unionoidea</taxon>
        <taxon>Unionidae</taxon>
        <taxon>Ambleminae</taxon>
        <taxon>Lampsilini</taxon>
        <taxon>Potamilus</taxon>
    </lineage>
</organism>
<reference evidence="2" key="2">
    <citation type="journal article" date="2021" name="Genome Biol. Evol.">
        <title>Developing a high-quality reference genome for a parasitic bivalve with doubly uniparental inheritance (Bivalvia: Unionida).</title>
        <authorList>
            <person name="Smith C.H."/>
        </authorList>
    </citation>
    <scope>NUCLEOTIDE SEQUENCE</scope>
    <source>
        <strain evidence="2">CHS0354</strain>
        <tissue evidence="2">Mantle</tissue>
    </source>
</reference>
<keyword evidence="1" id="KW-0472">Membrane</keyword>
<evidence type="ECO:0000313" key="2">
    <source>
        <dbReference type="EMBL" id="KAK3594498.1"/>
    </source>
</evidence>
<protein>
    <submittedName>
        <fullName evidence="2">Uncharacterized protein</fullName>
    </submittedName>
</protein>
<feature type="transmembrane region" description="Helical" evidence="1">
    <location>
        <begin position="36"/>
        <end position="55"/>
    </location>
</feature>
<dbReference type="AlphaFoldDB" id="A0AAE0SMK8"/>
<dbReference type="EMBL" id="JAEAOA010000482">
    <property type="protein sequence ID" value="KAK3594498.1"/>
    <property type="molecule type" value="Genomic_DNA"/>
</dbReference>
<feature type="transmembrane region" description="Helical" evidence="1">
    <location>
        <begin position="6"/>
        <end position="24"/>
    </location>
</feature>
<accession>A0AAE0SMK8</accession>
<keyword evidence="1" id="KW-1133">Transmembrane helix</keyword>
<proteinExistence type="predicted"/>
<comment type="caution">
    <text evidence="2">The sequence shown here is derived from an EMBL/GenBank/DDBJ whole genome shotgun (WGS) entry which is preliminary data.</text>
</comment>
<keyword evidence="3" id="KW-1185">Reference proteome</keyword>
<keyword evidence="1" id="KW-0812">Transmembrane</keyword>
<reference evidence="2" key="1">
    <citation type="journal article" date="2021" name="Genome Biol. Evol.">
        <title>A High-Quality Reference Genome for a Parasitic Bivalve with Doubly Uniparental Inheritance (Bivalvia: Unionida).</title>
        <authorList>
            <person name="Smith C.H."/>
        </authorList>
    </citation>
    <scope>NUCLEOTIDE SEQUENCE</scope>
    <source>
        <strain evidence="2">CHS0354</strain>
    </source>
</reference>
<evidence type="ECO:0000313" key="3">
    <source>
        <dbReference type="Proteomes" id="UP001195483"/>
    </source>
</evidence>